<evidence type="ECO:0000256" key="2">
    <source>
        <dbReference type="ARBA" id="ARBA00022485"/>
    </source>
</evidence>
<reference evidence="8 9" key="1">
    <citation type="journal article" date="2013" name="BMC Genomics">
        <title>The miniature genome of a carnivorous plant Genlisea aurea contains a low number of genes and short non-coding sequences.</title>
        <authorList>
            <person name="Leushkin E.V."/>
            <person name="Sutormin R.A."/>
            <person name="Nabieva E.R."/>
            <person name="Penin A.A."/>
            <person name="Kondrashov A.S."/>
            <person name="Logacheva M.D."/>
        </authorList>
    </citation>
    <scope>NUCLEOTIDE SEQUENCE [LARGE SCALE GENOMIC DNA]</scope>
</reference>
<keyword evidence="3" id="KW-0949">S-adenosyl-L-methionine</keyword>
<keyword evidence="2" id="KW-0004">4Fe-4S</keyword>
<feature type="domain" description="Radical SAM core" evidence="7">
    <location>
        <begin position="111"/>
        <end position="167"/>
    </location>
</feature>
<keyword evidence="5" id="KW-0408">Iron</keyword>
<evidence type="ECO:0000256" key="1">
    <source>
        <dbReference type="ARBA" id="ARBA00001966"/>
    </source>
</evidence>
<proteinExistence type="predicted"/>
<evidence type="ECO:0000256" key="6">
    <source>
        <dbReference type="ARBA" id="ARBA00023014"/>
    </source>
</evidence>
<dbReference type="PANTHER" id="PTHR30544">
    <property type="entry name" value="23S RRNA METHYLTRANSFERASE"/>
    <property type="match status" value="1"/>
</dbReference>
<dbReference type="GO" id="GO:0003824">
    <property type="term" value="F:catalytic activity"/>
    <property type="evidence" value="ECO:0007669"/>
    <property type="project" value="InterPro"/>
</dbReference>
<comment type="caution">
    <text evidence="8">The sequence shown here is derived from an EMBL/GenBank/DDBJ whole genome shotgun (WGS) entry which is preliminary data.</text>
</comment>
<keyword evidence="4" id="KW-0479">Metal-binding</keyword>
<evidence type="ECO:0000256" key="5">
    <source>
        <dbReference type="ARBA" id="ARBA00023004"/>
    </source>
</evidence>
<dbReference type="GO" id="GO:0051539">
    <property type="term" value="F:4 iron, 4 sulfur cluster binding"/>
    <property type="evidence" value="ECO:0007669"/>
    <property type="project" value="UniProtKB-KW"/>
</dbReference>
<organism evidence="8 9">
    <name type="scientific">Genlisea aurea</name>
    <dbReference type="NCBI Taxonomy" id="192259"/>
    <lineage>
        <taxon>Eukaryota</taxon>
        <taxon>Viridiplantae</taxon>
        <taxon>Streptophyta</taxon>
        <taxon>Embryophyta</taxon>
        <taxon>Tracheophyta</taxon>
        <taxon>Spermatophyta</taxon>
        <taxon>Magnoliopsida</taxon>
        <taxon>eudicotyledons</taxon>
        <taxon>Gunneridae</taxon>
        <taxon>Pentapetalae</taxon>
        <taxon>asterids</taxon>
        <taxon>lamiids</taxon>
        <taxon>Lamiales</taxon>
        <taxon>Lentibulariaceae</taxon>
        <taxon>Genlisea</taxon>
    </lineage>
</organism>
<dbReference type="OrthoDB" id="204498at2759"/>
<sequence>MAYKSVFDVAAIKADFDVAGVNRNFVPLVWKHVLQNPNRRWDEIPSLPCAAYSVLNSRYKSCSSAVHSAIDSSDQVTTKLLIQLQNGEFIEAVIMRYDSRLGKYNGKPRPGGPRSTLCISSQVGCKMACGFCATGTMGFKTNLSSCEIVEQLVHASRISTIRNVVFM</sequence>
<keyword evidence="6" id="KW-0411">Iron-sulfur</keyword>
<evidence type="ECO:0000256" key="4">
    <source>
        <dbReference type="ARBA" id="ARBA00022723"/>
    </source>
</evidence>
<dbReference type="InterPro" id="IPR007197">
    <property type="entry name" value="rSAM"/>
</dbReference>
<dbReference type="InterPro" id="IPR040072">
    <property type="entry name" value="Methyltransferase_A"/>
</dbReference>
<evidence type="ECO:0000259" key="7">
    <source>
        <dbReference type="PROSITE" id="PS51918"/>
    </source>
</evidence>
<feature type="non-terminal residue" evidence="8">
    <location>
        <position position="167"/>
    </location>
</feature>
<dbReference type="Gene3D" id="3.20.20.70">
    <property type="entry name" value="Aldolase class I"/>
    <property type="match status" value="1"/>
</dbReference>
<dbReference type="GO" id="GO:0030488">
    <property type="term" value="P:tRNA methylation"/>
    <property type="evidence" value="ECO:0007669"/>
    <property type="project" value="TreeGrafter"/>
</dbReference>
<dbReference type="PROSITE" id="PS51918">
    <property type="entry name" value="RADICAL_SAM"/>
    <property type="match status" value="1"/>
</dbReference>
<dbReference type="EMBL" id="AUSU01006160">
    <property type="protein sequence ID" value="EPS62421.1"/>
    <property type="molecule type" value="Genomic_DNA"/>
</dbReference>
<evidence type="ECO:0000313" key="8">
    <source>
        <dbReference type="EMBL" id="EPS62421.1"/>
    </source>
</evidence>
<dbReference type="Proteomes" id="UP000015453">
    <property type="component" value="Unassembled WGS sequence"/>
</dbReference>
<evidence type="ECO:0000313" key="9">
    <source>
        <dbReference type="Proteomes" id="UP000015453"/>
    </source>
</evidence>
<accession>S8CD99</accession>
<dbReference type="GO" id="GO:0070475">
    <property type="term" value="P:rRNA base methylation"/>
    <property type="evidence" value="ECO:0007669"/>
    <property type="project" value="TreeGrafter"/>
</dbReference>
<dbReference type="InterPro" id="IPR013785">
    <property type="entry name" value="Aldolase_TIM"/>
</dbReference>
<keyword evidence="9" id="KW-1185">Reference proteome</keyword>
<dbReference type="GO" id="GO:0046872">
    <property type="term" value="F:metal ion binding"/>
    <property type="evidence" value="ECO:0007669"/>
    <property type="project" value="UniProtKB-KW"/>
</dbReference>
<protein>
    <recommendedName>
        <fullName evidence="7">Radical SAM core domain-containing protein</fullName>
    </recommendedName>
</protein>
<name>S8CD99_9LAMI</name>
<dbReference type="AlphaFoldDB" id="S8CD99"/>
<dbReference type="PANTHER" id="PTHR30544:SF8">
    <property type="entry name" value="RADICAL SAM SUPERFAMILY PROTEIN"/>
    <property type="match status" value="1"/>
</dbReference>
<comment type="cofactor">
    <cofactor evidence="1">
        <name>[4Fe-4S] cluster</name>
        <dbReference type="ChEBI" id="CHEBI:49883"/>
    </cofactor>
</comment>
<gene>
    <name evidence="8" type="ORF">M569_12372</name>
</gene>
<evidence type="ECO:0000256" key="3">
    <source>
        <dbReference type="ARBA" id="ARBA00022691"/>
    </source>
</evidence>